<dbReference type="EMBL" id="KZ613914">
    <property type="protein sequence ID" value="PMD50035.1"/>
    <property type="molecule type" value="Genomic_DNA"/>
</dbReference>
<protein>
    <submittedName>
        <fullName evidence="1">Uncharacterized protein</fullName>
    </submittedName>
</protein>
<dbReference type="InParanoid" id="A0A2J6SGY6"/>
<dbReference type="AlphaFoldDB" id="A0A2J6SGY6"/>
<gene>
    <name evidence="1" type="ORF">K444DRAFT_279564</name>
</gene>
<keyword evidence="2" id="KW-1185">Reference proteome</keyword>
<proteinExistence type="predicted"/>
<sequence length="793" mass="90989">MVEREVTKTTHLIQAQRFKNALARLEKDLKGINLDGEIKTIADSLGRIKAQKHTALRDIEGKILEHTKSGPEGRTRKKYLEKLERLEQEKKAVQLSLKDVGLVHATYVKQGLEGDEAKEATLKAAVSYIKGDWVEPEHLENTLHSLGILNLDKQPILSPEDALKNVDFPLSKTAEDWSKTLVTNIAQQMAWNQLQHIPQQWFMNYYHHGEKWSADGHKEGTTWENALTNNNKWSADRSQEETTWINTLTNSKAYRAWPRNKLKEHREQAQAGLKGGVVELPTIIGGSGTGWICSEFEGDWKDLNSENIDLLRQRYNAELHNGRRQVWMLYKDMYDGAVPEPGRPSMVARWMLARKWVGKNEEGTIEYDLHHAEDFHKRFELGYIKDLASVTLSAGYNYVKCSHREDAIEKCTKTGDEYESLFCPEPETDPTLVCQAARWYFSNTEPHEIDMVAIRSIEKFGALHGFSFNKNEMLQEIWESYKKFGNHWGARDWGIRSIEIGDHPRGFHIPVCMYDDNTFDTHEHQRLWWKNFNFPATCGNHAANETADFMNALTLGPGSAKHKKTDWTFADRVPRVLWDKSPYTTYMSMCELGLRWPHKDFDDNHFWNRYTVKTSKDTVDKYRNCGKRGWPDCPEGFKDRDWGDQDCAMIKIATLHMDELEANAALCTNAMGHTIFERDAPHVWAGLYPLSKWQNNEYRCGEWLGNHGVRTMEAVSKRTLDAAEMGIGNQTLPEPLTMDAASTLDYLSPNATVWDQAPKANVTEEEQRHSADVLAGWENDLSLKPVTSKGDGR</sequence>
<accession>A0A2J6SGY6</accession>
<dbReference type="OrthoDB" id="3508681at2759"/>
<dbReference type="Proteomes" id="UP000235371">
    <property type="component" value="Unassembled WGS sequence"/>
</dbReference>
<dbReference type="RefSeq" id="XP_024726939.1">
    <property type="nucleotide sequence ID" value="XM_024871552.1"/>
</dbReference>
<evidence type="ECO:0000313" key="2">
    <source>
        <dbReference type="Proteomes" id="UP000235371"/>
    </source>
</evidence>
<name>A0A2J6SGY6_9HELO</name>
<reference evidence="1 2" key="1">
    <citation type="submission" date="2016-04" db="EMBL/GenBank/DDBJ databases">
        <title>A degradative enzymes factory behind the ericoid mycorrhizal symbiosis.</title>
        <authorList>
            <consortium name="DOE Joint Genome Institute"/>
            <person name="Martino E."/>
            <person name="Morin E."/>
            <person name="Grelet G."/>
            <person name="Kuo A."/>
            <person name="Kohler A."/>
            <person name="Daghino S."/>
            <person name="Barry K."/>
            <person name="Choi C."/>
            <person name="Cichocki N."/>
            <person name="Clum A."/>
            <person name="Copeland A."/>
            <person name="Hainaut M."/>
            <person name="Haridas S."/>
            <person name="Labutti K."/>
            <person name="Lindquist E."/>
            <person name="Lipzen A."/>
            <person name="Khouja H.-R."/>
            <person name="Murat C."/>
            <person name="Ohm R."/>
            <person name="Olson A."/>
            <person name="Spatafora J."/>
            <person name="Veneault-Fourrey C."/>
            <person name="Henrissat B."/>
            <person name="Grigoriev I."/>
            <person name="Martin F."/>
            <person name="Perotto S."/>
        </authorList>
    </citation>
    <scope>NUCLEOTIDE SEQUENCE [LARGE SCALE GENOMIC DNA]</scope>
    <source>
        <strain evidence="1 2">E</strain>
    </source>
</reference>
<dbReference type="GeneID" id="36579634"/>
<evidence type="ECO:0000313" key="1">
    <source>
        <dbReference type="EMBL" id="PMD50035.1"/>
    </source>
</evidence>
<organism evidence="1 2">
    <name type="scientific">Hyaloscypha bicolor E</name>
    <dbReference type="NCBI Taxonomy" id="1095630"/>
    <lineage>
        <taxon>Eukaryota</taxon>
        <taxon>Fungi</taxon>
        <taxon>Dikarya</taxon>
        <taxon>Ascomycota</taxon>
        <taxon>Pezizomycotina</taxon>
        <taxon>Leotiomycetes</taxon>
        <taxon>Helotiales</taxon>
        <taxon>Hyaloscyphaceae</taxon>
        <taxon>Hyaloscypha</taxon>
        <taxon>Hyaloscypha bicolor</taxon>
    </lineage>
</organism>